<accession>A0A165Y5V7</accession>
<evidence type="ECO:0000313" key="2">
    <source>
        <dbReference type="Proteomes" id="UP000076798"/>
    </source>
</evidence>
<reference evidence="1 2" key="1">
    <citation type="journal article" date="2016" name="Mol. Biol. Evol.">
        <title>Comparative Genomics of Early-Diverging Mushroom-Forming Fungi Provides Insights into the Origins of Lignocellulose Decay Capabilities.</title>
        <authorList>
            <person name="Nagy L.G."/>
            <person name="Riley R."/>
            <person name="Tritt A."/>
            <person name="Adam C."/>
            <person name="Daum C."/>
            <person name="Floudas D."/>
            <person name="Sun H."/>
            <person name="Yadav J.S."/>
            <person name="Pangilinan J."/>
            <person name="Larsson K.H."/>
            <person name="Matsuura K."/>
            <person name="Barry K."/>
            <person name="Labutti K."/>
            <person name="Kuo R."/>
            <person name="Ohm R.A."/>
            <person name="Bhattacharya S.S."/>
            <person name="Shirouzu T."/>
            <person name="Yoshinaga Y."/>
            <person name="Martin F.M."/>
            <person name="Grigoriev I.V."/>
            <person name="Hibbett D.S."/>
        </authorList>
    </citation>
    <scope>NUCLEOTIDE SEQUENCE [LARGE SCALE GENOMIC DNA]</scope>
    <source>
        <strain evidence="1 2">HHB10207 ss-3</strain>
    </source>
</reference>
<protein>
    <submittedName>
        <fullName evidence="1">Uncharacterized protein</fullName>
    </submittedName>
</protein>
<keyword evidence="2" id="KW-1185">Reference proteome</keyword>
<sequence>MLISAPSVICPADPVVSSWNLTSKGIRCTCFSHVGESHHQSSQLVTITNKVLLSSLSLLRLIVYFMSSNWKTKMVASKAS</sequence>
<gene>
    <name evidence="1" type="ORF">SISSUDRAFT_469208</name>
</gene>
<organism evidence="1 2">
    <name type="scientific">Sistotremastrum suecicum HHB10207 ss-3</name>
    <dbReference type="NCBI Taxonomy" id="1314776"/>
    <lineage>
        <taxon>Eukaryota</taxon>
        <taxon>Fungi</taxon>
        <taxon>Dikarya</taxon>
        <taxon>Basidiomycota</taxon>
        <taxon>Agaricomycotina</taxon>
        <taxon>Agaricomycetes</taxon>
        <taxon>Sistotremastrales</taxon>
        <taxon>Sistotremastraceae</taxon>
        <taxon>Sistotremastrum</taxon>
    </lineage>
</organism>
<proteinExistence type="predicted"/>
<dbReference type="Proteomes" id="UP000076798">
    <property type="component" value="Unassembled WGS sequence"/>
</dbReference>
<dbReference type="AlphaFoldDB" id="A0A165Y5V7"/>
<dbReference type="EMBL" id="KV428284">
    <property type="protein sequence ID" value="KZT32911.1"/>
    <property type="molecule type" value="Genomic_DNA"/>
</dbReference>
<evidence type="ECO:0000313" key="1">
    <source>
        <dbReference type="EMBL" id="KZT32911.1"/>
    </source>
</evidence>
<name>A0A165Y5V7_9AGAM</name>